<protein>
    <submittedName>
        <fullName evidence="1">Nucleotidyl transferase AbiEii/AbiGii toxin family protein</fullName>
    </submittedName>
</protein>
<dbReference type="Pfam" id="PF08843">
    <property type="entry name" value="AbiEii"/>
    <property type="match status" value="1"/>
</dbReference>
<dbReference type="AlphaFoldDB" id="A0A971S190"/>
<organism evidence="1 2">
    <name type="scientific">Syntrophorhabdus aromaticivorans</name>
    <dbReference type="NCBI Taxonomy" id="328301"/>
    <lineage>
        <taxon>Bacteria</taxon>
        <taxon>Pseudomonadati</taxon>
        <taxon>Thermodesulfobacteriota</taxon>
        <taxon>Syntrophorhabdia</taxon>
        <taxon>Syntrophorhabdales</taxon>
        <taxon>Syntrophorhabdaceae</taxon>
        <taxon>Syntrophorhabdus</taxon>
    </lineage>
</organism>
<reference evidence="1" key="2">
    <citation type="submission" date="2020-01" db="EMBL/GenBank/DDBJ databases">
        <authorList>
            <person name="Campanaro S."/>
        </authorList>
    </citation>
    <scope>NUCLEOTIDE SEQUENCE</scope>
    <source>
        <strain evidence="1">AS06rmzACSIP_7</strain>
    </source>
</reference>
<evidence type="ECO:0000313" key="1">
    <source>
        <dbReference type="EMBL" id="NLW34997.1"/>
    </source>
</evidence>
<sequence length="283" mass="33064">MVKITTIMETIKPILVNIISESTSRNNLYKRNLLKEYLQIVVLDFIYSHPIYGQLLFYGGSALAHCFDLQRLSEDLDFIDETKKIKPAKLAKDLEEYFLKRTDLSVRTTVQKFRVYLKFPILRDLGLSTREKTDDLFLKVEIYSQFDFCEGYKTDIRPIFKYNRSVLVKTLDPATLMATKVRAILFRKWEKTDKQGNTTVKVKGRDYFDLLWYLQKGIQPNISCIEDVKSMKDLKEKLLDMVARIDSKSLQLDLEVLIANPGFVTNMSKNMKAILEREISEKL</sequence>
<comment type="caution">
    <text evidence="1">The sequence shown here is derived from an EMBL/GenBank/DDBJ whole genome shotgun (WGS) entry which is preliminary data.</text>
</comment>
<proteinExistence type="predicted"/>
<dbReference type="Proteomes" id="UP000777265">
    <property type="component" value="Unassembled WGS sequence"/>
</dbReference>
<gene>
    <name evidence="1" type="ORF">GXY80_05870</name>
</gene>
<keyword evidence="1" id="KW-0808">Transferase</keyword>
<dbReference type="InterPro" id="IPR014942">
    <property type="entry name" value="AbiEii"/>
</dbReference>
<name>A0A971S190_9BACT</name>
<dbReference type="EMBL" id="JAAYEE010000098">
    <property type="protein sequence ID" value="NLW34997.1"/>
    <property type="molecule type" value="Genomic_DNA"/>
</dbReference>
<accession>A0A971S190</accession>
<evidence type="ECO:0000313" key="2">
    <source>
        <dbReference type="Proteomes" id="UP000777265"/>
    </source>
</evidence>
<dbReference type="GO" id="GO:0016740">
    <property type="term" value="F:transferase activity"/>
    <property type="evidence" value="ECO:0007669"/>
    <property type="project" value="UniProtKB-KW"/>
</dbReference>
<reference evidence="1" key="1">
    <citation type="journal article" date="2020" name="Biotechnol. Biofuels">
        <title>New insights from the biogas microbiome by comprehensive genome-resolved metagenomics of nearly 1600 species originating from multiple anaerobic digesters.</title>
        <authorList>
            <person name="Campanaro S."/>
            <person name="Treu L."/>
            <person name="Rodriguez-R L.M."/>
            <person name="Kovalovszki A."/>
            <person name="Ziels R.M."/>
            <person name="Maus I."/>
            <person name="Zhu X."/>
            <person name="Kougias P.G."/>
            <person name="Basile A."/>
            <person name="Luo G."/>
            <person name="Schluter A."/>
            <person name="Konstantinidis K.T."/>
            <person name="Angelidaki I."/>
        </authorList>
    </citation>
    <scope>NUCLEOTIDE SEQUENCE</scope>
    <source>
        <strain evidence="1">AS06rmzACSIP_7</strain>
    </source>
</reference>
<dbReference type="Gene3D" id="3.10.450.620">
    <property type="entry name" value="JHP933, nucleotidyltransferase-like core domain"/>
    <property type="match status" value="1"/>
</dbReference>